<dbReference type="Proteomes" id="UP001519418">
    <property type="component" value="Unassembled WGS sequence"/>
</dbReference>
<proteinExistence type="predicted"/>
<evidence type="ECO:0000313" key="2">
    <source>
        <dbReference type="EMBL" id="MBS9334565.1"/>
    </source>
</evidence>
<dbReference type="EMBL" id="JAAMFI010000001">
    <property type="protein sequence ID" value="MBS9334565.1"/>
    <property type="molecule type" value="Genomic_DNA"/>
</dbReference>
<dbReference type="RefSeq" id="WP_213819182.1">
    <property type="nucleotide sequence ID" value="NZ_JAAMFI010000001.1"/>
</dbReference>
<accession>A0ABS5QQ04</accession>
<feature type="coiled-coil region" evidence="1">
    <location>
        <begin position="71"/>
        <end position="98"/>
    </location>
</feature>
<name>A0ABS5QQ04_9LACO</name>
<gene>
    <name evidence="2" type="ORF">G6R27_00750</name>
</gene>
<keyword evidence="1" id="KW-0175">Coiled coil</keyword>
<keyword evidence="3" id="KW-1185">Reference proteome</keyword>
<evidence type="ECO:0000313" key="3">
    <source>
        <dbReference type="Proteomes" id="UP001519418"/>
    </source>
</evidence>
<feature type="coiled-coil region" evidence="1">
    <location>
        <begin position="3"/>
        <end position="30"/>
    </location>
</feature>
<comment type="caution">
    <text evidence="2">The sequence shown here is derived from an EMBL/GenBank/DDBJ whole genome shotgun (WGS) entry which is preliminary data.</text>
</comment>
<reference evidence="2 3" key="1">
    <citation type="submission" date="2020-02" db="EMBL/GenBank/DDBJ databases">
        <title>Fructobacillus sp. isolated from paper mulberry of Taiwan.</title>
        <authorList>
            <person name="Lin S.-T."/>
        </authorList>
    </citation>
    <scope>NUCLEOTIDE SEQUENCE [LARGE SCALE GENOMIC DNA]</scope>
    <source>
        <strain evidence="2 3">M1-10</strain>
    </source>
</reference>
<sequence length="101" mass="12508">MELDDYRNEFNRQQAKLDDQRDELLKMTKKADDIIWDATSQVQWITRESDVDYDEFQEVMRKIRLIEDDFVEAVEQERQALRRASERLEDEYERQIRYLKD</sequence>
<evidence type="ECO:0000256" key="1">
    <source>
        <dbReference type="SAM" id="Coils"/>
    </source>
</evidence>
<protein>
    <submittedName>
        <fullName evidence="2">Uncharacterized protein</fullName>
    </submittedName>
</protein>
<organism evidence="2 3">
    <name type="scientific">Fructobacillus papyriferae</name>
    <dbReference type="NCBI Taxonomy" id="2713171"/>
    <lineage>
        <taxon>Bacteria</taxon>
        <taxon>Bacillati</taxon>
        <taxon>Bacillota</taxon>
        <taxon>Bacilli</taxon>
        <taxon>Lactobacillales</taxon>
        <taxon>Lactobacillaceae</taxon>
        <taxon>Fructobacillus</taxon>
    </lineage>
</organism>